<keyword evidence="9" id="KW-1185">Reference proteome</keyword>
<reference evidence="9" key="1">
    <citation type="journal article" date="2019" name="Int. J. Syst. Evol. Microbiol.">
        <title>The Global Catalogue of Microorganisms (GCM) 10K type strain sequencing project: providing services to taxonomists for standard genome sequencing and annotation.</title>
        <authorList>
            <consortium name="The Broad Institute Genomics Platform"/>
            <consortium name="The Broad Institute Genome Sequencing Center for Infectious Disease"/>
            <person name="Wu L."/>
            <person name="Ma J."/>
        </authorList>
    </citation>
    <scope>NUCLEOTIDE SEQUENCE [LARGE SCALE GENOMIC DNA]</scope>
    <source>
        <strain evidence="9">JCM 32226</strain>
    </source>
</reference>
<dbReference type="NCBIfam" id="TIGR02273">
    <property type="entry name" value="16S_RimM"/>
    <property type="match status" value="1"/>
</dbReference>
<evidence type="ECO:0000259" key="7">
    <source>
        <dbReference type="Pfam" id="PF24986"/>
    </source>
</evidence>
<proteinExistence type="inferred from homology"/>
<evidence type="ECO:0000256" key="3">
    <source>
        <dbReference type="ARBA" id="ARBA00022552"/>
    </source>
</evidence>
<dbReference type="InterPro" id="IPR002676">
    <property type="entry name" value="RimM_N"/>
</dbReference>
<comment type="subunit">
    <text evidence="5">Binds ribosomal protein uS19.</text>
</comment>
<dbReference type="Pfam" id="PF24986">
    <property type="entry name" value="PRC_RimM"/>
    <property type="match status" value="1"/>
</dbReference>
<dbReference type="InterPro" id="IPR009000">
    <property type="entry name" value="Transl_B-barrel_sf"/>
</dbReference>
<evidence type="ECO:0000256" key="4">
    <source>
        <dbReference type="ARBA" id="ARBA00023186"/>
    </source>
</evidence>
<dbReference type="Pfam" id="PF01782">
    <property type="entry name" value="RimM"/>
    <property type="match status" value="1"/>
</dbReference>
<keyword evidence="3 5" id="KW-0698">rRNA processing</keyword>
<keyword evidence="4 5" id="KW-0143">Chaperone</keyword>
<evidence type="ECO:0000256" key="1">
    <source>
        <dbReference type="ARBA" id="ARBA00022490"/>
    </source>
</evidence>
<accession>A0ABP8QBX8</accession>
<comment type="similarity">
    <text evidence="5">Belongs to the RimM family.</text>
</comment>
<evidence type="ECO:0000259" key="6">
    <source>
        <dbReference type="Pfam" id="PF01782"/>
    </source>
</evidence>
<dbReference type="Proteomes" id="UP001501321">
    <property type="component" value="Unassembled WGS sequence"/>
</dbReference>
<evidence type="ECO:0000313" key="9">
    <source>
        <dbReference type="Proteomes" id="UP001501321"/>
    </source>
</evidence>
<keyword evidence="1 5" id="KW-0963">Cytoplasm</keyword>
<evidence type="ECO:0000256" key="5">
    <source>
        <dbReference type="HAMAP-Rule" id="MF_00014"/>
    </source>
</evidence>
<dbReference type="PANTHER" id="PTHR33692">
    <property type="entry name" value="RIBOSOME MATURATION FACTOR RIMM"/>
    <property type="match status" value="1"/>
</dbReference>
<comment type="domain">
    <text evidence="5">The PRC barrel domain binds ribosomal protein uS19.</text>
</comment>
<gene>
    <name evidence="5 8" type="primary">rimM</name>
    <name evidence="8" type="ORF">GCM10023095_21280</name>
</gene>
<keyword evidence="2 5" id="KW-0690">Ribosome biogenesis</keyword>
<comment type="subcellular location">
    <subcellularLocation>
        <location evidence="5">Cytoplasm</location>
    </subcellularLocation>
</comment>
<dbReference type="HAMAP" id="MF_00014">
    <property type="entry name" value="Ribosome_mat_RimM"/>
    <property type="match status" value="1"/>
</dbReference>
<comment type="caution">
    <text evidence="8">The sequence shown here is derived from an EMBL/GenBank/DDBJ whole genome shotgun (WGS) entry which is preliminary data.</text>
</comment>
<name>A0ABP8QBX8_9GAMM</name>
<dbReference type="PANTHER" id="PTHR33692:SF1">
    <property type="entry name" value="RIBOSOME MATURATION FACTOR RIMM"/>
    <property type="match status" value="1"/>
</dbReference>
<feature type="domain" description="RimM N-terminal" evidence="6">
    <location>
        <begin position="6"/>
        <end position="87"/>
    </location>
</feature>
<dbReference type="SUPFAM" id="SSF50447">
    <property type="entry name" value="Translation proteins"/>
    <property type="match status" value="1"/>
</dbReference>
<dbReference type="Gene3D" id="2.30.30.240">
    <property type="entry name" value="PRC-barrel domain"/>
    <property type="match status" value="1"/>
</dbReference>
<dbReference type="Gene3D" id="2.40.30.60">
    <property type="entry name" value="RimM"/>
    <property type="match status" value="1"/>
</dbReference>
<comment type="function">
    <text evidence="5">An accessory protein needed during the final step in the assembly of 30S ribosomal subunit, possibly for assembly of the head region. Essential for efficient processing of 16S rRNA. May be needed both before and after RbfA during the maturation of 16S rRNA. It has affinity for free ribosomal 30S subunits but not for 70S ribosomes.</text>
</comment>
<evidence type="ECO:0000313" key="8">
    <source>
        <dbReference type="EMBL" id="GAA4500093.1"/>
    </source>
</evidence>
<dbReference type="RefSeq" id="WP_345012866.1">
    <property type="nucleotide sequence ID" value="NZ_BAABFC010000013.1"/>
</dbReference>
<protein>
    <recommendedName>
        <fullName evidence="5">Ribosome maturation factor RimM</fullName>
    </recommendedName>
</protein>
<dbReference type="SUPFAM" id="SSF50346">
    <property type="entry name" value="PRC-barrel domain"/>
    <property type="match status" value="1"/>
</dbReference>
<dbReference type="InterPro" id="IPR011961">
    <property type="entry name" value="RimM"/>
</dbReference>
<dbReference type="InterPro" id="IPR011033">
    <property type="entry name" value="PRC_barrel-like_sf"/>
</dbReference>
<organism evidence="8 9">
    <name type="scientific">Pseudaeromonas paramecii</name>
    <dbReference type="NCBI Taxonomy" id="2138166"/>
    <lineage>
        <taxon>Bacteria</taxon>
        <taxon>Pseudomonadati</taxon>
        <taxon>Pseudomonadota</taxon>
        <taxon>Gammaproteobacteria</taxon>
        <taxon>Aeromonadales</taxon>
        <taxon>Aeromonadaceae</taxon>
        <taxon>Pseudaeromonas</taxon>
    </lineage>
</organism>
<feature type="domain" description="Ribosome maturation factor RimM PRC barrel" evidence="7">
    <location>
        <begin position="99"/>
        <end position="172"/>
    </location>
</feature>
<dbReference type="EMBL" id="BAABFC010000013">
    <property type="protein sequence ID" value="GAA4500093.1"/>
    <property type="molecule type" value="Genomic_DNA"/>
</dbReference>
<dbReference type="InterPro" id="IPR036976">
    <property type="entry name" value="RimM_N_sf"/>
</dbReference>
<dbReference type="InterPro" id="IPR056792">
    <property type="entry name" value="PRC_RimM"/>
</dbReference>
<sequence length="173" mass="19306">MSNPIVVGRLGAVYGIKGWLKVNSFTDNAESIFEYAPWLLQQGGQWREVRLAGWKRHNNGLLCKLDGIDLREEAQALVGADIGVSPEQLPSLPEGEYYWRDLIGCRVVTTKGYELGEVSELMETGSNDVLVVQAKANDAFGMKERLIPFLEEQVIKQIDLAGHTIEVDWDPGF</sequence>
<evidence type="ECO:0000256" key="2">
    <source>
        <dbReference type="ARBA" id="ARBA00022517"/>
    </source>
</evidence>